<name>A0AAJ0DMJ3_9PEZI</name>
<feature type="region of interest" description="Disordered" evidence="1">
    <location>
        <begin position="297"/>
        <end position="316"/>
    </location>
</feature>
<sequence length="462" mass="50488">MFEGVQSMSSLRGHNNPERVGALKHKSPATSPSVGPAVRFAQLVLRQIRKENLVDTAERTSEQSNEPTMGIQRLPAKKADGVKLRGYSPTTISAIEDFADGAKREDSEDSDEVATGDIPWFEADGGVGVDDSAEEESAGHRSDDEESLVKDFTDQQLTYLRNNVDRDAAEILIKKMWKMQGKATCQVELSTGETCGGYHHHIPHDEGLALEAKRKANAYAANNLAGKMTEQVEEEREAAAKTKKRDKRQQLKQNTASANPAKRQKTHDYEPDKVSKSKKRRKCDVCGNWHSGPCRTCGQCGHRHPGRPCSSGARTSASPQQATYASVAAKSAVAPRSLAQPDPVYCLAMMLQQAKTPEAQASAVRVGILMAAQQQLPPDLPAALNQGHVDAFMQLVQQATAPEDIDRIANLGALLGQSIAQQQLASTQPDPDVRRRPQQQQPARDAESSKKPKYGDSRKRTR</sequence>
<dbReference type="AlphaFoldDB" id="A0AAJ0DMJ3"/>
<reference evidence="2" key="1">
    <citation type="submission" date="2023-04" db="EMBL/GenBank/DDBJ databases">
        <title>Black Yeasts Isolated from many extreme environments.</title>
        <authorList>
            <person name="Coleine C."/>
            <person name="Stajich J.E."/>
            <person name="Selbmann L."/>
        </authorList>
    </citation>
    <scope>NUCLEOTIDE SEQUENCE</scope>
    <source>
        <strain evidence="2">CCFEE 5312</strain>
    </source>
</reference>
<feature type="compositionally biased region" description="Basic and acidic residues" evidence="1">
    <location>
        <begin position="137"/>
        <end position="149"/>
    </location>
</feature>
<protein>
    <submittedName>
        <fullName evidence="2">Uncharacterized protein</fullName>
    </submittedName>
</protein>
<feature type="compositionally biased region" description="Polar residues" evidence="1">
    <location>
        <begin position="1"/>
        <end position="13"/>
    </location>
</feature>
<gene>
    <name evidence="2" type="ORF">LTR09_006213</name>
</gene>
<evidence type="ECO:0000256" key="1">
    <source>
        <dbReference type="SAM" id="MobiDB-lite"/>
    </source>
</evidence>
<proteinExistence type="predicted"/>
<evidence type="ECO:0000313" key="3">
    <source>
        <dbReference type="Proteomes" id="UP001271007"/>
    </source>
</evidence>
<evidence type="ECO:0000313" key="2">
    <source>
        <dbReference type="EMBL" id="KAK3052730.1"/>
    </source>
</evidence>
<comment type="caution">
    <text evidence="2">The sequence shown here is derived from an EMBL/GenBank/DDBJ whole genome shotgun (WGS) entry which is preliminary data.</text>
</comment>
<feature type="region of interest" description="Disordered" evidence="1">
    <location>
        <begin position="237"/>
        <end position="284"/>
    </location>
</feature>
<feature type="region of interest" description="Disordered" evidence="1">
    <location>
        <begin position="118"/>
        <end position="149"/>
    </location>
</feature>
<accession>A0AAJ0DMJ3</accession>
<feature type="region of interest" description="Disordered" evidence="1">
    <location>
        <begin position="1"/>
        <end position="35"/>
    </location>
</feature>
<keyword evidence="3" id="KW-1185">Reference proteome</keyword>
<feature type="compositionally biased region" description="Basic and acidic residues" evidence="1">
    <location>
        <begin position="266"/>
        <end position="275"/>
    </location>
</feature>
<dbReference type="Proteomes" id="UP001271007">
    <property type="component" value="Unassembled WGS sequence"/>
</dbReference>
<organism evidence="2 3">
    <name type="scientific">Extremus antarcticus</name>
    <dbReference type="NCBI Taxonomy" id="702011"/>
    <lineage>
        <taxon>Eukaryota</taxon>
        <taxon>Fungi</taxon>
        <taxon>Dikarya</taxon>
        <taxon>Ascomycota</taxon>
        <taxon>Pezizomycotina</taxon>
        <taxon>Dothideomycetes</taxon>
        <taxon>Dothideomycetidae</taxon>
        <taxon>Mycosphaerellales</taxon>
        <taxon>Extremaceae</taxon>
        <taxon>Extremus</taxon>
    </lineage>
</organism>
<dbReference type="EMBL" id="JAWDJX010000019">
    <property type="protein sequence ID" value="KAK3052730.1"/>
    <property type="molecule type" value="Genomic_DNA"/>
</dbReference>
<feature type="region of interest" description="Disordered" evidence="1">
    <location>
        <begin position="422"/>
        <end position="462"/>
    </location>
</feature>
<feature type="compositionally biased region" description="Basic and acidic residues" evidence="1">
    <location>
        <begin position="444"/>
        <end position="462"/>
    </location>
</feature>